<evidence type="ECO:0000313" key="1">
    <source>
        <dbReference type="EMBL" id="PJI94042.1"/>
    </source>
</evidence>
<dbReference type="Proteomes" id="UP000231586">
    <property type="component" value="Unassembled WGS sequence"/>
</dbReference>
<dbReference type="RefSeq" id="WP_100349636.1">
    <property type="nucleotide sequence ID" value="NZ_PGTZ01000007.1"/>
</dbReference>
<name>A0A2M8WSW5_9MICO</name>
<evidence type="ECO:0008006" key="3">
    <source>
        <dbReference type="Google" id="ProtNLM"/>
    </source>
</evidence>
<dbReference type="InterPro" id="IPR046198">
    <property type="entry name" value="DUF6230"/>
</dbReference>
<gene>
    <name evidence="1" type="ORF">CLV34_1526</name>
</gene>
<keyword evidence="2" id="KW-1185">Reference proteome</keyword>
<reference evidence="1 2" key="1">
    <citation type="submission" date="2017-11" db="EMBL/GenBank/DDBJ databases">
        <title>Genomic Encyclopedia of Archaeal and Bacterial Type Strains, Phase II (KMG-II): From Individual Species to Whole Genera.</title>
        <authorList>
            <person name="Goeker M."/>
        </authorList>
    </citation>
    <scope>NUCLEOTIDE SEQUENCE [LARGE SCALE GENOMIC DNA]</scope>
    <source>
        <strain evidence="1 2">DSM 22413</strain>
    </source>
</reference>
<organism evidence="1 2">
    <name type="scientific">Luteimicrobium subarcticum</name>
    <dbReference type="NCBI Taxonomy" id="620910"/>
    <lineage>
        <taxon>Bacteria</taxon>
        <taxon>Bacillati</taxon>
        <taxon>Actinomycetota</taxon>
        <taxon>Actinomycetes</taxon>
        <taxon>Micrococcales</taxon>
        <taxon>Luteimicrobium</taxon>
    </lineage>
</organism>
<accession>A0A2M8WSW5</accession>
<dbReference type="AlphaFoldDB" id="A0A2M8WSW5"/>
<comment type="caution">
    <text evidence="1">The sequence shown here is derived from an EMBL/GenBank/DDBJ whole genome shotgun (WGS) entry which is preliminary data.</text>
</comment>
<protein>
    <recommendedName>
        <fullName evidence="3">Cholesterol esterase</fullName>
    </recommendedName>
</protein>
<dbReference type="Pfam" id="PF19741">
    <property type="entry name" value="DUF6230"/>
    <property type="match status" value="1"/>
</dbReference>
<dbReference type="EMBL" id="PGTZ01000007">
    <property type="protein sequence ID" value="PJI94042.1"/>
    <property type="molecule type" value="Genomic_DNA"/>
</dbReference>
<dbReference type="OrthoDB" id="4238587at2"/>
<proteinExistence type="predicted"/>
<sequence length="200" mass="20542">MKLSSLTRTRKGRVALTAVPTLVVAGALMAGVANGAVPVSFAVSGTPFEIKATQLEGDGFSQYSGIAQEKSGAVHPVAISNIDHATLTDMCQSVSSDTPLGKLGLMITAGGDGKAAVAENLQIGMTQLDGDATFTDIHIGVDASTVRYGKAGTAGDFAQDAKHVSINKLSQKAWSTQAGTFQLNGLHLRLTSGQTCPDPK</sequence>
<evidence type="ECO:0000313" key="2">
    <source>
        <dbReference type="Proteomes" id="UP000231586"/>
    </source>
</evidence>